<organism evidence="1 2">
    <name type="scientific">Guptibacillus hwajinpoensis</name>
    <dbReference type="NCBI Taxonomy" id="208199"/>
    <lineage>
        <taxon>Bacteria</taxon>
        <taxon>Bacillati</taxon>
        <taxon>Bacillota</taxon>
        <taxon>Bacilli</taxon>
        <taxon>Bacillales</taxon>
        <taxon>Guptibacillaceae</taxon>
        <taxon>Guptibacillus</taxon>
    </lineage>
</organism>
<sequence length="49" mass="6113">MENEYVLKQMEKDMREAMTRFSTMKKRNGMKTIVQRQMQGSRQWKKDIW</sequence>
<comment type="caution">
    <text evidence="1">The sequence shown here is derived from an EMBL/GenBank/DDBJ whole genome shotgun (WGS) entry which is preliminary data.</text>
</comment>
<protein>
    <submittedName>
        <fullName evidence="1">Uncharacterized protein</fullName>
    </submittedName>
</protein>
<dbReference type="RefSeq" id="WP_160918345.1">
    <property type="nucleotide sequence ID" value="NZ_WMEY01000001.1"/>
</dbReference>
<dbReference type="AlphaFoldDB" id="A0A845ESP8"/>
<proteinExistence type="predicted"/>
<dbReference type="Proteomes" id="UP000447833">
    <property type="component" value="Unassembled WGS sequence"/>
</dbReference>
<evidence type="ECO:0000313" key="2">
    <source>
        <dbReference type="Proteomes" id="UP000447833"/>
    </source>
</evidence>
<dbReference type="EMBL" id="WMEY01000001">
    <property type="protein sequence ID" value="MYL62537.1"/>
    <property type="molecule type" value="Genomic_DNA"/>
</dbReference>
<evidence type="ECO:0000313" key="1">
    <source>
        <dbReference type="EMBL" id="MYL62537.1"/>
    </source>
</evidence>
<accession>A0A845ESP8</accession>
<name>A0A845ESP8_9BACL</name>
<reference evidence="1 2" key="1">
    <citation type="submission" date="2019-11" db="EMBL/GenBank/DDBJ databases">
        <title>Genome sequences of 17 halophilic strains isolated from different environments.</title>
        <authorList>
            <person name="Furrow R.E."/>
        </authorList>
    </citation>
    <scope>NUCLEOTIDE SEQUENCE [LARGE SCALE GENOMIC DNA]</scope>
    <source>
        <strain evidence="1 2">22506_14_FS</strain>
    </source>
</reference>
<gene>
    <name evidence="1" type="ORF">GLW07_04100</name>
</gene>